<feature type="transmembrane region" description="Helical" evidence="1">
    <location>
        <begin position="6"/>
        <end position="29"/>
    </location>
</feature>
<dbReference type="EMBL" id="MH651185">
    <property type="protein sequence ID" value="AXQ64750.1"/>
    <property type="molecule type" value="Genomic_DNA"/>
</dbReference>
<keyword evidence="1" id="KW-1133">Transmembrane helix</keyword>
<reference evidence="2 3" key="1">
    <citation type="submission" date="2018-07" db="EMBL/GenBank/DDBJ databases">
        <authorList>
            <person name="Washington J.M."/>
            <person name="Garlena R.A."/>
            <person name="Russell D.A."/>
            <person name="Pope W.H."/>
            <person name="Jacobs-Sera D."/>
            <person name="Hatfull G.F."/>
        </authorList>
    </citation>
    <scope>NUCLEOTIDE SEQUENCE [LARGE SCALE GENOMIC DNA]</scope>
</reference>
<feature type="transmembrane region" description="Helical" evidence="1">
    <location>
        <begin position="41"/>
        <end position="61"/>
    </location>
</feature>
<protein>
    <submittedName>
        <fullName evidence="2">Uncharacterized protein</fullName>
    </submittedName>
</protein>
<sequence>MNWHEAATTAATLAALFSGLATLVLLFMLIGADRRETRRGLFAIAGTVTLCIALSALAVGMRNA</sequence>
<accession>A0A385DYW3</accession>
<evidence type="ECO:0000256" key="1">
    <source>
        <dbReference type="SAM" id="Phobius"/>
    </source>
</evidence>
<dbReference type="KEGG" id="vg:54999288"/>
<evidence type="ECO:0000313" key="2">
    <source>
        <dbReference type="EMBL" id="AXQ64750.1"/>
    </source>
</evidence>
<dbReference type="Proteomes" id="UP000264531">
    <property type="component" value="Segment"/>
</dbReference>
<name>A0A385DYW3_9CAUD</name>
<organism evidence="2 3">
    <name type="scientific">Gordonia phage Phistory</name>
    <dbReference type="NCBI Taxonomy" id="2301694"/>
    <lineage>
        <taxon>Viruses</taxon>
        <taxon>Duplodnaviria</taxon>
        <taxon>Heunggongvirae</taxon>
        <taxon>Uroviricota</taxon>
        <taxon>Caudoviricetes</taxon>
        <taxon>Langleyhallvirinae</taxon>
        <taxon>Phistoryvirus</taxon>
        <taxon>Phistoryvirus phistory</taxon>
    </lineage>
</organism>
<dbReference type="GeneID" id="54999288"/>
<gene>
    <name evidence="2" type="primary">45</name>
    <name evidence="2" type="ORF">SEA_PHISTORY_45</name>
</gene>
<keyword evidence="1" id="KW-0812">Transmembrane</keyword>
<keyword evidence="3" id="KW-1185">Reference proteome</keyword>
<proteinExistence type="predicted"/>
<keyword evidence="1" id="KW-0472">Membrane</keyword>
<evidence type="ECO:0000313" key="3">
    <source>
        <dbReference type="Proteomes" id="UP000264531"/>
    </source>
</evidence>
<dbReference type="RefSeq" id="YP_009808386.1">
    <property type="nucleotide sequence ID" value="NC_048040.1"/>
</dbReference>